<dbReference type="PATRIC" id="fig|571913.6.peg.3847"/>
<evidence type="ECO:0000259" key="3">
    <source>
        <dbReference type="Pfam" id="PF02826"/>
    </source>
</evidence>
<name>A0A0K1JQV0_9MICO</name>
<keyword evidence="5" id="KW-1185">Reference proteome</keyword>
<reference evidence="4 5" key="1">
    <citation type="submission" date="2015-03" db="EMBL/GenBank/DDBJ databases">
        <title>Luteipulveratus halotolerans sp. nov., a novel actinobacterium (Dermacoccaceae) from Sarawak, Malaysia.</title>
        <authorList>
            <person name="Juboi H."/>
            <person name="Basik A."/>
            <person name="Shamsul S.S."/>
            <person name="Arnold P."/>
            <person name="Schmitt E.K."/>
            <person name="Sanglier J.-J."/>
            <person name="Yeo T."/>
        </authorList>
    </citation>
    <scope>NUCLEOTIDE SEQUENCE [LARGE SCALE GENOMIC DNA]</scope>
    <source>
        <strain evidence="4 5">MN07-A0370</strain>
    </source>
</reference>
<evidence type="ECO:0000313" key="5">
    <source>
        <dbReference type="Proteomes" id="UP000066480"/>
    </source>
</evidence>
<dbReference type="InterPro" id="IPR029753">
    <property type="entry name" value="D-isomer_DH_CS"/>
</dbReference>
<dbReference type="CDD" id="cd12166">
    <property type="entry name" value="2-Hacid_dh_7"/>
    <property type="match status" value="1"/>
</dbReference>
<gene>
    <name evidence="4" type="ORF">VV02_18990</name>
</gene>
<dbReference type="PROSITE" id="PS00671">
    <property type="entry name" value="D_2_HYDROXYACID_DH_3"/>
    <property type="match status" value="1"/>
</dbReference>
<dbReference type="InterPro" id="IPR036291">
    <property type="entry name" value="NAD(P)-bd_dom_sf"/>
</dbReference>
<dbReference type="PANTHER" id="PTHR43333">
    <property type="entry name" value="2-HACID_DH_C DOMAIN-CONTAINING PROTEIN"/>
    <property type="match status" value="1"/>
</dbReference>
<dbReference type="AlphaFoldDB" id="A0A0K1JQV0"/>
<feature type="domain" description="D-isomer specific 2-hydroxyacid dehydrogenase NAD-binding" evidence="3">
    <location>
        <begin position="101"/>
        <end position="274"/>
    </location>
</feature>
<organism evidence="4 5">
    <name type="scientific">Luteipulveratus mongoliensis</name>
    <dbReference type="NCBI Taxonomy" id="571913"/>
    <lineage>
        <taxon>Bacteria</taxon>
        <taxon>Bacillati</taxon>
        <taxon>Actinomycetota</taxon>
        <taxon>Actinomycetes</taxon>
        <taxon>Micrococcales</taxon>
        <taxon>Dermacoccaceae</taxon>
        <taxon>Luteipulveratus</taxon>
    </lineage>
</organism>
<evidence type="ECO:0000256" key="1">
    <source>
        <dbReference type="ARBA" id="ARBA00023002"/>
    </source>
</evidence>
<protein>
    <submittedName>
        <fullName evidence="4">Hydroxyacid dehydrogenase</fullName>
    </submittedName>
</protein>
<dbReference type="PANTHER" id="PTHR43333:SF1">
    <property type="entry name" value="D-ISOMER SPECIFIC 2-HYDROXYACID DEHYDROGENASE NAD-BINDING DOMAIN-CONTAINING PROTEIN"/>
    <property type="match status" value="1"/>
</dbReference>
<dbReference type="GO" id="GO:0016616">
    <property type="term" value="F:oxidoreductase activity, acting on the CH-OH group of donors, NAD or NADP as acceptor"/>
    <property type="evidence" value="ECO:0007669"/>
    <property type="project" value="UniProtKB-ARBA"/>
</dbReference>
<dbReference type="InterPro" id="IPR006140">
    <property type="entry name" value="D-isomer_DH_NAD-bd"/>
</dbReference>
<dbReference type="Proteomes" id="UP000066480">
    <property type="component" value="Chromosome"/>
</dbReference>
<dbReference type="SUPFAM" id="SSF51735">
    <property type="entry name" value="NAD(P)-binding Rossmann-fold domains"/>
    <property type="match status" value="1"/>
</dbReference>
<sequence>MAVVVSLPDQEWIAELGVLPGVDLVHWDLKAPPERDDIEVVIPPYMGSPTRLEQLANVPRLRAVQLVTAGYEHAVPYLPEGVVLANGAGIHDTSTAELALALSLASQRGIPDFVRAQETGQWLRYAGAPSLADRRVLVVGYGSIGRAIAKRLNASEAHVTAVASRARQGDDLVERVHGVDELPTLLPDAEVVILIVPLTERTRHLVDAEFLSALPDGALVVNVARGGVIDTDALLAECSAGRLRAALDVTDPEPLPAEHPLWRAPGVLISPHIGGASSAFVPRALAFLKRELTAYADGQGLSHVVHPS</sequence>
<dbReference type="Gene3D" id="3.40.50.720">
    <property type="entry name" value="NAD(P)-binding Rossmann-like Domain"/>
    <property type="match status" value="2"/>
</dbReference>
<dbReference type="RefSeq" id="WP_052597259.1">
    <property type="nucleotide sequence ID" value="NZ_CP011112.1"/>
</dbReference>
<evidence type="ECO:0000256" key="2">
    <source>
        <dbReference type="ARBA" id="ARBA00023027"/>
    </source>
</evidence>
<dbReference type="KEGG" id="lmoi:VV02_18990"/>
<keyword evidence="1" id="KW-0560">Oxidoreductase</keyword>
<dbReference type="FunFam" id="3.40.50.720:FF:000593">
    <property type="entry name" value="Dihydrofolate reductase"/>
    <property type="match status" value="1"/>
</dbReference>
<dbReference type="Pfam" id="PF02826">
    <property type="entry name" value="2-Hacid_dh_C"/>
    <property type="match status" value="1"/>
</dbReference>
<dbReference type="EMBL" id="CP011112">
    <property type="protein sequence ID" value="AKU19099.1"/>
    <property type="molecule type" value="Genomic_DNA"/>
</dbReference>
<keyword evidence="2" id="KW-0520">NAD</keyword>
<proteinExistence type="predicted"/>
<dbReference type="SUPFAM" id="SSF52283">
    <property type="entry name" value="Formate/glycerate dehydrogenase catalytic domain-like"/>
    <property type="match status" value="1"/>
</dbReference>
<accession>A0A0K1JQV0</accession>
<dbReference type="OrthoDB" id="4324715at2"/>
<evidence type="ECO:0000313" key="4">
    <source>
        <dbReference type="EMBL" id="AKU19099.1"/>
    </source>
</evidence>
<dbReference type="GO" id="GO:0051287">
    <property type="term" value="F:NAD binding"/>
    <property type="evidence" value="ECO:0007669"/>
    <property type="project" value="InterPro"/>
</dbReference>
<dbReference type="STRING" id="571913.VV02_18990"/>